<evidence type="ECO:0000256" key="1">
    <source>
        <dbReference type="SAM" id="MobiDB-lite"/>
    </source>
</evidence>
<evidence type="ECO:0000313" key="3">
    <source>
        <dbReference type="Proteomes" id="UP000029981"/>
    </source>
</evidence>
<reference evidence="2 3" key="2">
    <citation type="journal article" date="2009" name="PLoS ONE">
        <title>An integrated genetic and cytogenetic map of the cucumber genome.</title>
        <authorList>
            <person name="Ren Y."/>
            <person name="Zhang Z."/>
            <person name="Liu J."/>
            <person name="Staub J.E."/>
            <person name="Han Y."/>
            <person name="Cheng Z."/>
            <person name="Li X."/>
            <person name="Lu J."/>
            <person name="Miao H."/>
            <person name="Kang H."/>
            <person name="Xie B."/>
            <person name="Gu X."/>
            <person name="Wang X."/>
            <person name="Du Y."/>
            <person name="Jin W."/>
            <person name="Huang S."/>
        </authorList>
    </citation>
    <scope>NUCLEOTIDE SEQUENCE [LARGE SCALE GENOMIC DNA]</scope>
    <source>
        <strain evidence="3">cv. 9930</strain>
    </source>
</reference>
<gene>
    <name evidence="2" type="ORF">Csa_7G068060</name>
</gene>
<reference evidence="2 3" key="4">
    <citation type="journal article" date="2011" name="BMC Genomics">
        <title>RNA-Seq improves annotation of protein-coding genes in the cucumber genome.</title>
        <authorList>
            <person name="Li Z."/>
            <person name="Zhang Z."/>
            <person name="Yan P."/>
            <person name="Huang S."/>
            <person name="Fei Z."/>
            <person name="Lin K."/>
        </authorList>
    </citation>
    <scope>NUCLEOTIDE SEQUENCE [LARGE SCALE GENOMIC DNA]</scope>
    <source>
        <strain evidence="3">cv. 9930</strain>
    </source>
</reference>
<protein>
    <submittedName>
        <fullName evidence="2">Uncharacterized protein</fullName>
    </submittedName>
</protein>
<reference evidence="2 3" key="1">
    <citation type="journal article" date="2009" name="Nat. Genet.">
        <title>The genome of the cucumber, Cucumis sativus L.</title>
        <authorList>
            <person name="Huang S."/>
            <person name="Li R."/>
            <person name="Zhang Z."/>
            <person name="Li L."/>
            <person name="Gu X."/>
            <person name="Fan W."/>
            <person name="Lucas W.J."/>
            <person name="Wang X."/>
            <person name="Xie B."/>
            <person name="Ni P."/>
            <person name="Ren Y."/>
            <person name="Zhu H."/>
            <person name="Li J."/>
            <person name="Lin K."/>
            <person name="Jin W."/>
            <person name="Fei Z."/>
            <person name="Li G."/>
            <person name="Staub J."/>
            <person name="Kilian A."/>
            <person name="van der Vossen E.A."/>
            <person name="Wu Y."/>
            <person name="Guo J."/>
            <person name="He J."/>
            <person name="Jia Z."/>
            <person name="Ren Y."/>
            <person name="Tian G."/>
            <person name="Lu Y."/>
            <person name="Ruan J."/>
            <person name="Qian W."/>
            <person name="Wang M."/>
            <person name="Huang Q."/>
            <person name="Li B."/>
            <person name="Xuan Z."/>
            <person name="Cao J."/>
            <person name="Asan"/>
            <person name="Wu Z."/>
            <person name="Zhang J."/>
            <person name="Cai Q."/>
            <person name="Bai Y."/>
            <person name="Zhao B."/>
            <person name="Han Y."/>
            <person name="Li Y."/>
            <person name="Li X."/>
            <person name="Wang S."/>
            <person name="Shi Q."/>
            <person name="Liu S."/>
            <person name="Cho W.K."/>
            <person name="Kim J.Y."/>
            <person name="Xu Y."/>
            <person name="Heller-Uszynska K."/>
            <person name="Miao H."/>
            <person name="Cheng Z."/>
            <person name="Zhang S."/>
            <person name="Wu J."/>
            <person name="Yang Y."/>
            <person name="Kang H."/>
            <person name="Li M."/>
            <person name="Liang H."/>
            <person name="Ren X."/>
            <person name="Shi Z."/>
            <person name="Wen M."/>
            <person name="Jian M."/>
            <person name="Yang H."/>
            <person name="Zhang G."/>
            <person name="Yang Z."/>
            <person name="Chen R."/>
            <person name="Liu S."/>
            <person name="Li J."/>
            <person name="Ma L."/>
            <person name="Liu H."/>
            <person name="Zhou Y."/>
            <person name="Zhao J."/>
            <person name="Fang X."/>
            <person name="Li G."/>
            <person name="Fang L."/>
            <person name="Li Y."/>
            <person name="Liu D."/>
            <person name="Zheng H."/>
            <person name="Zhang Y."/>
            <person name="Qin N."/>
            <person name="Li Z."/>
            <person name="Yang G."/>
            <person name="Yang S."/>
            <person name="Bolund L."/>
            <person name="Kristiansen K."/>
            <person name="Zheng H."/>
            <person name="Li S."/>
            <person name="Zhang X."/>
            <person name="Yang H."/>
            <person name="Wang J."/>
            <person name="Sun R."/>
            <person name="Zhang B."/>
            <person name="Jiang S."/>
            <person name="Wang J."/>
            <person name="Du Y."/>
            <person name="Li S."/>
        </authorList>
    </citation>
    <scope>NUCLEOTIDE SEQUENCE [LARGE SCALE GENOMIC DNA]</scope>
    <source>
        <strain evidence="3">cv. 9930</strain>
    </source>
</reference>
<dbReference type="Gramene" id="KGN43802">
    <property type="protein sequence ID" value="KGN43802"/>
    <property type="gene ID" value="Csa_7G068060"/>
</dbReference>
<dbReference type="Proteomes" id="UP000029981">
    <property type="component" value="Chromosome 7"/>
</dbReference>
<proteinExistence type="predicted"/>
<sequence>MAEEIIDTCRYMVTTWFMDVSTSKHVKKAIETQQLYFELCTEMYIINIELVVDEIINHWVRKVEEEEEEDDETTREIDHQPQVMTAPTSDSDDVLESM</sequence>
<dbReference type="AlphaFoldDB" id="A0A0A0K679"/>
<reference evidence="2 3" key="3">
    <citation type="journal article" date="2010" name="BMC Genomics">
        <title>Transcriptome sequencing and comparative analysis of cucumber flowers with different sex types.</title>
        <authorList>
            <person name="Guo S."/>
            <person name="Zheng Y."/>
            <person name="Joung J.G."/>
            <person name="Liu S."/>
            <person name="Zhang Z."/>
            <person name="Crasta O.R."/>
            <person name="Sobral B.W."/>
            <person name="Xu Y."/>
            <person name="Huang S."/>
            <person name="Fei Z."/>
        </authorList>
    </citation>
    <scope>NUCLEOTIDE SEQUENCE [LARGE SCALE GENOMIC DNA]</scope>
    <source>
        <strain evidence="3">cv. 9930</strain>
    </source>
</reference>
<name>A0A0A0K679_CUCSA</name>
<organism evidence="2 3">
    <name type="scientific">Cucumis sativus</name>
    <name type="common">Cucumber</name>
    <dbReference type="NCBI Taxonomy" id="3659"/>
    <lineage>
        <taxon>Eukaryota</taxon>
        <taxon>Viridiplantae</taxon>
        <taxon>Streptophyta</taxon>
        <taxon>Embryophyta</taxon>
        <taxon>Tracheophyta</taxon>
        <taxon>Spermatophyta</taxon>
        <taxon>Magnoliopsida</taxon>
        <taxon>eudicotyledons</taxon>
        <taxon>Gunneridae</taxon>
        <taxon>Pentapetalae</taxon>
        <taxon>rosids</taxon>
        <taxon>fabids</taxon>
        <taxon>Cucurbitales</taxon>
        <taxon>Cucurbitaceae</taxon>
        <taxon>Benincaseae</taxon>
        <taxon>Cucumis</taxon>
    </lineage>
</organism>
<accession>A0A0A0K679</accession>
<keyword evidence="3" id="KW-1185">Reference proteome</keyword>
<dbReference type="EMBL" id="CM002928">
    <property type="protein sequence ID" value="KGN43802.1"/>
    <property type="molecule type" value="Genomic_DNA"/>
</dbReference>
<evidence type="ECO:0000313" key="2">
    <source>
        <dbReference type="EMBL" id="KGN43802.1"/>
    </source>
</evidence>
<feature type="region of interest" description="Disordered" evidence="1">
    <location>
        <begin position="64"/>
        <end position="98"/>
    </location>
</feature>